<evidence type="ECO:0000256" key="3">
    <source>
        <dbReference type="ARBA" id="ARBA00022741"/>
    </source>
</evidence>
<sequence length="250" mass="26261">MLEVRSITVRFAGLTAVSDLSFDVGEGEILAIMGPNGAGKTSAFNAITGFARPAAGEVLFDGRSITGLKPDAIAALGIRRTFQNNGILREMSVLENVLMGLELSTASSMAGVVFGLPSSVRAEQEAVAAAYAQLASLGVSALAERPAGSLSFGQQRLVEICRALVSGARLIMLDEPAVGLSPMERLQLGEVLRDLAARGIAIVLVEHVQDLVMAVSDRVLVLNYGKKIAEAAPEEVRRNKLVLEAYLGTA</sequence>
<dbReference type="InterPro" id="IPR027417">
    <property type="entry name" value="P-loop_NTPase"/>
</dbReference>
<keyword evidence="3" id="KW-0547">Nucleotide-binding</keyword>
<dbReference type="GO" id="GO:1903805">
    <property type="term" value="P:L-valine import across plasma membrane"/>
    <property type="evidence" value="ECO:0007669"/>
    <property type="project" value="TreeGrafter"/>
</dbReference>
<reference evidence="6 7" key="1">
    <citation type="submission" date="2019-05" db="EMBL/GenBank/DDBJ databases">
        <authorList>
            <person name="Zhou X."/>
        </authorList>
    </citation>
    <scope>NUCLEOTIDE SEQUENCE [LARGE SCALE GENOMIC DNA]</scope>
    <source>
        <strain evidence="6 7">DSM 432</strain>
    </source>
</reference>
<accession>A0A6C1KHT1</accession>
<evidence type="ECO:0000313" key="7">
    <source>
        <dbReference type="Proteomes" id="UP000305131"/>
    </source>
</evidence>
<dbReference type="InterPro" id="IPR003439">
    <property type="entry name" value="ABC_transporter-like_ATP-bd"/>
</dbReference>
<comment type="similarity">
    <text evidence="1">Belongs to the ABC transporter superfamily.</text>
</comment>
<dbReference type="InterPro" id="IPR051120">
    <property type="entry name" value="ABC_AA/LPS_Transport"/>
</dbReference>
<dbReference type="GO" id="GO:0016887">
    <property type="term" value="F:ATP hydrolysis activity"/>
    <property type="evidence" value="ECO:0007669"/>
    <property type="project" value="InterPro"/>
</dbReference>
<dbReference type="GO" id="GO:1903806">
    <property type="term" value="P:L-isoleucine import across plasma membrane"/>
    <property type="evidence" value="ECO:0007669"/>
    <property type="project" value="TreeGrafter"/>
</dbReference>
<evidence type="ECO:0000313" key="6">
    <source>
        <dbReference type="EMBL" id="TLX43371.1"/>
    </source>
</evidence>
<dbReference type="GO" id="GO:0005886">
    <property type="term" value="C:plasma membrane"/>
    <property type="evidence" value="ECO:0007669"/>
    <property type="project" value="TreeGrafter"/>
</dbReference>
<dbReference type="GO" id="GO:0015808">
    <property type="term" value="P:L-alanine transport"/>
    <property type="evidence" value="ECO:0007669"/>
    <property type="project" value="TreeGrafter"/>
</dbReference>
<dbReference type="InterPro" id="IPR017871">
    <property type="entry name" value="ABC_transporter-like_CS"/>
</dbReference>
<dbReference type="PANTHER" id="PTHR45772">
    <property type="entry name" value="CONSERVED COMPONENT OF ABC TRANSPORTER FOR NATURAL AMINO ACIDS-RELATED"/>
    <property type="match status" value="1"/>
</dbReference>
<dbReference type="Proteomes" id="UP000305131">
    <property type="component" value="Unassembled WGS sequence"/>
</dbReference>
<keyword evidence="4 6" id="KW-0067">ATP-binding</keyword>
<dbReference type="Pfam" id="PF00005">
    <property type="entry name" value="ABC_tran"/>
    <property type="match status" value="1"/>
</dbReference>
<dbReference type="FunFam" id="3.40.50.300:FF:000421">
    <property type="entry name" value="Branched-chain amino acid ABC transporter ATP-binding protein"/>
    <property type="match status" value="1"/>
</dbReference>
<dbReference type="PANTHER" id="PTHR45772:SF7">
    <property type="entry name" value="AMINO ACID ABC TRANSPORTER ATP-BINDING PROTEIN"/>
    <property type="match status" value="1"/>
</dbReference>
<dbReference type="SMART" id="SM00382">
    <property type="entry name" value="AAA"/>
    <property type="match status" value="1"/>
</dbReference>
<dbReference type="AlphaFoldDB" id="A0A6C1KHT1"/>
<dbReference type="GO" id="GO:0005304">
    <property type="term" value="F:L-valine transmembrane transporter activity"/>
    <property type="evidence" value="ECO:0007669"/>
    <property type="project" value="TreeGrafter"/>
</dbReference>
<name>A0A6C1KHT1_XANAU</name>
<dbReference type="Pfam" id="PF12399">
    <property type="entry name" value="BCA_ABC_TP_C"/>
    <property type="match status" value="1"/>
</dbReference>
<dbReference type="InterPro" id="IPR003593">
    <property type="entry name" value="AAA+_ATPase"/>
</dbReference>
<evidence type="ECO:0000256" key="2">
    <source>
        <dbReference type="ARBA" id="ARBA00022448"/>
    </source>
</evidence>
<protein>
    <submittedName>
        <fullName evidence="6">ABC transporter ATP-binding protein</fullName>
    </submittedName>
</protein>
<dbReference type="GeneID" id="95773536"/>
<dbReference type="GO" id="GO:0015188">
    <property type="term" value="F:L-isoleucine transmembrane transporter activity"/>
    <property type="evidence" value="ECO:0007669"/>
    <property type="project" value="TreeGrafter"/>
</dbReference>
<dbReference type="CDD" id="cd03219">
    <property type="entry name" value="ABC_Mj1267_LivG_branched"/>
    <property type="match status" value="1"/>
</dbReference>
<dbReference type="Gene3D" id="3.40.50.300">
    <property type="entry name" value="P-loop containing nucleotide triphosphate hydrolases"/>
    <property type="match status" value="1"/>
</dbReference>
<dbReference type="GO" id="GO:0042941">
    <property type="term" value="P:D-alanine transmembrane transport"/>
    <property type="evidence" value="ECO:0007669"/>
    <property type="project" value="TreeGrafter"/>
</dbReference>
<dbReference type="InterPro" id="IPR032823">
    <property type="entry name" value="BCA_ABC_TP_C"/>
</dbReference>
<proteinExistence type="inferred from homology"/>
<dbReference type="GO" id="GO:0005524">
    <property type="term" value="F:ATP binding"/>
    <property type="evidence" value="ECO:0007669"/>
    <property type="project" value="UniProtKB-KW"/>
</dbReference>
<dbReference type="PROSITE" id="PS00211">
    <property type="entry name" value="ABC_TRANSPORTER_1"/>
    <property type="match status" value="1"/>
</dbReference>
<dbReference type="PROSITE" id="PS50893">
    <property type="entry name" value="ABC_TRANSPORTER_2"/>
    <property type="match status" value="1"/>
</dbReference>
<comment type="caution">
    <text evidence="6">The sequence shown here is derived from an EMBL/GenBank/DDBJ whole genome shotgun (WGS) entry which is preliminary data.</text>
</comment>
<evidence type="ECO:0000256" key="1">
    <source>
        <dbReference type="ARBA" id="ARBA00005417"/>
    </source>
</evidence>
<evidence type="ECO:0000259" key="5">
    <source>
        <dbReference type="PROSITE" id="PS50893"/>
    </source>
</evidence>
<evidence type="ECO:0000256" key="4">
    <source>
        <dbReference type="ARBA" id="ARBA00022840"/>
    </source>
</evidence>
<keyword evidence="2" id="KW-0813">Transport</keyword>
<organism evidence="6 7">
    <name type="scientific">Xanthobacter autotrophicus</name>
    <dbReference type="NCBI Taxonomy" id="280"/>
    <lineage>
        <taxon>Bacteria</taxon>
        <taxon>Pseudomonadati</taxon>
        <taxon>Pseudomonadota</taxon>
        <taxon>Alphaproteobacteria</taxon>
        <taxon>Hyphomicrobiales</taxon>
        <taxon>Xanthobacteraceae</taxon>
        <taxon>Xanthobacter</taxon>
    </lineage>
</organism>
<dbReference type="EMBL" id="VAUP01000020">
    <property type="protein sequence ID" value="TLX43371.1"/>
    <property type="molecule type" value="Genomic_DNA"/>
</dbReference>
<dbReference type="RefSeq" id="WP_138399121.1">
    <property type="nucleotide sequence ID" value="NZ_JBAFVI010000025.1"/>
</dbReference>
<dbReference type="OrthoDB" id="9806149at2"/>
<dbReference type="GO" id="GO:0015192">
    <property type="term" value="F:L-phenylalanine transmembrane transporter activity"/>
    <property type="evidence" value="ECO:0007669"/>
    <property type="project" value="TreeGrafter"/>
</dbReference>
<feature type="domain" description="ABC transporter" evidence="5">
    <location>
        <begin position="2"/>
        <end position="249"/>
    </location>
</feature>
<dbReference type="SUPFAM" id="SSF52540">
    <property type="entry name" value="P-loop containing nucleoside triphosphate hydrolases"/>
    <property type="match status" value="1"/>
</dbReference>
<gene>
    <name evidence="6" type="ORF">FBQ73_08740</name>
</gene>